<keyword evidence="8" id="KW-1185">Reference proteome</keyword>
<keyword evidence="1" id="KW-0805">Transcription regulation</keyword>
<accession>A0ABZ1UBI7</accession>
<dbReference type="NCBIfam" id="TIGR02980">
    <property type="entry name" value="SigBFG"/>
    <property type="match status" value="1"/>
</dbReference>
<dbReference type="InterPro" id="IPR036388">
    <property type="entry name" value="WH-like_DNA-bd_sf"/>
</dbReference>
<proteinExistence type="predicted"/>
<evidence type="ECO:0000256" key="2">
    <source>
        <dbReference type="ARBA" id="ARBA00023082"/>
    </source>
</evidence>
<name>A0ABZ1UBI7_9ACTN</name>
<dbReference type="InterPro" id="IPR000943">
    <property type="entry name" value="RNA_pol_sigma70"/>
</dbReference>
<feature type="compositionally biased region" description="Pro residues" evidence="5">
    <location>
        <begin position="24"/>
        <end position="40"/>
    </location>
</feature>
<dbReference type="InterPro" id="IPR014284">
    <property type="entry name" value="RNA_pol_sigma-70_dom"/>
</dbReference>
<dbReference type="PANTHER" id="PTHR30385:SF4">
    <property type="entry name" value="RNA POLYMERASE SIGMA-E FACTOR"/>
    <property type="match status" value="1"/>
</dbReference>
<keyword evidence="4" id="KW-0804">Transcription</keyword>
<feature type="domain" description="RNA polymerase sigma-70" evidence="6">
    <location>
        <begin position="118"/>
        <end position="131"/>
    </location>
</feature>
<dbReference type="InterPro" id="IPR014322">
    <property type="entry name" value="RNA_pol_sigma-B/F/G"/>
</dbReference>
<feature type="compositionally biased region" description="Low complexity" evidence="5">
    <location>
        <begin position="12"/>
        <end position="23"/>
    </location>
</feature>
<evidence type="ECO:0000256" key="1">
    <source>
        <dbReference type="ARBA" id="ARBA00023015"/>
    </source>
</evidence>
<sequence>MSAPTPGTGHRAGPPSVAAAGPPSVAPGPPSAPAAVPPPVATSDLPPDLPPRPTEARLRAMGKAEARELSDALFDRLAGLARETHAYSYVRGTIVELNMPLVRFVAGRFRHRPEDMDDILQVGTVGLIKAVDGYDPGRGVEFVTYAVPTIAGEIKRFFRDTSWPVRVPRRMQECYLAVACGSDRLEQELGRPPRPEEIAKALDLSTEEVVEGLIAVRVHRANSLDALREEDLDESGSALLDRLGCCDPGIELAEFRTAVRPLLGRLPRREQMVLELRFWEDRTQSEIADRIGVSQMHVSRLLSATLAHLREELDDCDAAGWSDDPPDPGTRQDQDSG</sequence>
<dbReference type="Gene3D" id="1.20.120.1810">
    <property type="match status" value="1"/>
</dbReference>
<dbReference type="Pfam" id="PF04542">
    <property type="entry name" value="Sigma70_r2"/>
    <property type="match status" value="1"/>
</dbReference>
<keyword evidence="3" id="KW-0238">DNA-binding</keyword>
<gene>
    <name evidence="7" type="ORF">OHA16_37750</name>
</gene>
<evidence type="ECO:0000256" key="5">
    <source>
        <dbReference type="SAM" id="MobiDB-lite"/>
    </source>
</evidence>
<evidence type="ECO:0000313" key="8">
    <source>
        <dbReference type="Proteomes" id="UP001432222"/>
    </source>
</evidence>
<evidence type="ECO:0000256" key="4">
    <source>
        <dbReference type="ARBA" id="ARBA00023163"/>
    </source>
</evidence>
<dbReference type="Pfam" id="PF04539">
    <property type="entry name" value="Sigma70_r3"/>
    <property type="match status" value="1"/>
</dbReference>
<dbReference type="Pfam" id="PF04545">
    <property type="entry name" value="Sigma70_r4"/>
    <property type="match status" value="1"/>
</dbReference>
<organism evidence="7 8">
    <name type="scientific">Kitasatospora purpeofusca</name>
    <dbReference type="NCBI Taxonomy" id="67352"/>
    <lineage>
        <taxon>Bacteria</taxon>
        <taxon>Bacillati</taxon>
        <taxon>Actinomycetota</taxon>
        <taxon>Actinomycetes</taxon>
        <taxon>Kitasatosporales</taxon>
        <taxon>Streptomycetaceae</taxon>
        <taxon>Kitasatospora</taxon>
    </lineage>
</organism>
<dbReference type="InterPro" id="IPR007630">
    <property type="entry name" value="RNA_pol_sigma70_r4"/>
</dbReference>
<evidence type="ECO:0000256" key="3">
    <source>
        <dbReference type="ARBA" id="ARBA00023125"/>
    </source>
</evidence>
<dbReference type="SUPFAM" id="SSF88659">
    <property type="entry name" value="Sigma3 and sigma4 domains of RNA polymerase sigma factors"/>
    <property type="match status" value="2"/>
</dbReference>
<dbReference type="SUPFAM" id="SSF88946">
    <property type="entry name" value="Sigma2 domain of RNA polymerase sigma factors"/>
    <property type="match status" value="1"/>
</dbReference>
<dbReference type="EMBL" id="CP108110">
    <property type="protein sequence ID" value="WUQ88235.1"/>
    <property type="molecule type" value="Genomic_DNA"/>
</dbReference>
<dbReference type="PROSITE" id="PS00715">
    <property type="entry name" value="SIGMA70_1"/>
    <property type="match status" value="1"/>
</dbReference>
<dbReference type="PRINTS" id="PR00046">
    <property type="entry name" value="SIGMA70FCT"/>
</dbReference>
<reference evidence="7" key="1">
    <citation type="submission" date="2022-10" db="EMBL/GenBank/DDBJ databases">
        <title>The complete genomes of actinobacterial strains from the NBC collection.</title>
        <authorList>
            <person name="Joergensen T.S."/>
            <person name="Alvarez Arevalo M."/>
            <person name="Sterndorff E.B."/>
            <person name="Faurdal D."/>
            <person name="Vuksanovic O."/>
            <person name="Mourched A.-S."/>
            <person name="Charusanti P."/>
            <person name="Shaw S."/>
            <person name="Blin K."/>
            <person name="Weber T."/>
        </authorList>
    </citation>
    <scope>NUCLEOTIDE SEQUENCE</scope>
    <source>
        <strain evidence="7">NBC_00222</strain>
    </source>
</reference>
<dbReference type="InterPro" id="IPR007627">
    <property type="entry name" value="RNA_pol_sigma70_r2"/>
</dbReference>
<evidence type="ECO:0000313" key="7">
    <source>
        <dbReference type="EMBL" id="WUQ88235.1"/>
    </source>
</evidence>
<dbReference type="Proteomes" id="UP001432222">
    <property type="component" value="Chromosome"/>
</dbReference>
<dbReference type="InterPro" id="IPR007624">
    <property type="entry name" value="RNA_pol_sigma70_r3"/>
</dbReference>
<feature type="region of interest" description="Disordered" evidence="5">
    <location>
        <begin position="1"/>
        <end position="55"/>
    </location>
</feature>
<dbReference type="NCBIfam" id="TIGR02937">
    <property type="entry name" value="sigma70-ECF"/>
    <property type="match status" value="1"/>
</dbReference>
<evidence type="ECO:0000259" key="6">
    <source>
        <dbReference type="PROSITE" id="PS00715"/>
    </source>
</evidence>
<dbReference type="Gene3D" id="1.10.10.10">
    <property type="entry name" value="Winged helix-like DNA-binding domain superfamily/Winged helix DNA-binding domain"/>
    <property type="match status" value="2"/>
</dbReference>
<dbReference type="InterPro" id="IPR013325">
    <property type="entry name" value="RNA_pol_sigma_r2"/>
</dbReference>
<keyword evidence="2" id="KW-0731">Sigma factor</keyword>
<dbReference type="RefSeq" id="WP_328958785.1">
    <property type="nucleotide sequence ID" value="NZ_CP108110.1"/>
</dbReference>
<protein>
    <submittedName>
        <fullName evidence="7">SigB/SigF/SigG family RNA polymerase sigma factor</fullName>
    </submittedName>
</protein>
<dbReference type="CDD" id="cd06171">
    <property type="entry name" value="Sigma70_r4"/>
    <property type="match status" value="1"/>
</dbReference>
<feature type="region of interest" description="Disordered" evidence="5">
    <location>
        <begin position="316"/>
        <end position="337"/>
    </location>
</feature>
<dbReference type="PANTHER" id="PTHR30385">
    <property type="entry name" value="SIGMA FACTOR F FLAGELLAR"/>
    <property type="match status" value="1"/>
</dbReference>
<dbReference type="InterPro" id="IPR013324">
    <property type="entry name" value="RNA_pol_sigma_r3/r4-like"/>
</dbReference>